<keyword evidence="7" id="KW-1185">Reference proteome</keyword>
<dbReference type="PANTHER" id="PTHR10454">
    <property type="entry name" value="CASPASE"/>
    <property type="match status" value="1"/>
</dbReference>
<dbReference type="InterPro" id="IPR002138">
    <property type="entry name" value="Pept_C14_p10"/>
</dbReference>
<evidence type="ECO:0000259" key="4">
    <source>
        <dbReference type="PROSITE" id="PS50207"/>
    </source>
</evidence>
<dbReference type="EMBL" id="JAWDGP010004054">
    <property type="protein sequence ID" value="KAK3768507.1"/>
    <property type="molecule type" value="Genomic_DNA"/>
</dbReference>
<dbReference type="AlphaFoldDB" id="A0AAE0ZHK8"/>
<dbReference type="SMART" id="SM00115">
    <property type="entry name" value="CASc"/>
    <property type="match status" value="1"/>
</dbReference>
<gene>
    <name evidence="6" type="ORF">RRG08_060869</name>
</gene>
<feature type="compositionally biased region" description="Basic and acidic residues" evidence="3">
    <location>
        <begin position="262"/>
        <end position="288"/>
    </location>
</feature>
<dbReference type="InterPro" id="IPR011600">
    <property type="entry name" value="Pept_C14_caspase"/>
</dbReference>
<feature type="region of interest" description="Disordered" evidence="3">
    <location>
        <begin position="45"/>
        <end position="65"/>
    </location>
</feature>
<evidence type="ECO:0000313" key="6">
    <source>
        <dbReference type="EMBL" id="KAK3768507.1"/>
    </source>
</evidence>
<feature type="compositionally biased region" description="Polar residues" evidence="3">
    <location>
        <begin position="333"/>
        <end position="375"/>
    </location>
</feature>
<evidence type="ECO:0000256" key="3">
    <source>
        <dbReference type="SAM" id="MobiDB-lite"/>
    </source>
</evidence>
<feature type="compositionally biased region" description="Basic and acidic residues" evidence="3">
    <location>
        <begin position="45"/>
        <end position="54"/>
    </location>
</feature>
<evidence type="ECO:0000256" key="1">
    <source>
        <dbReference type="ARBA" id="ARBA00010134"/>
    </source>
</evidence>
<proteinExistence type="inferred from homology"/>
<sequence length="489" mass="54169">MTSLHEELSQTVNLTDGEENLDTVEGLRKDVKKKISKFLCGLGNSKEENHKKPEVAPSPSSSISSTDFAQIKTNFVRMEPQGAGGETDSDVYDFNFMKRGLAVIINNEDFSSSSDFDDRPGSSYDASALYQSFSHLGFNVLLYQNLAAWKMVEVLRAAARDYDHKNADCFVCSILTHGDQTWSDREYDRMGLTVRQDLLFGTDGKAVTTRTVVDLFNDLASPGLRGKPRLFFLQACRGNKLDEGQDIHVMTPVPMSNRRRGTRDVPDATDNRAEGKDTLEGEDGKSGMELETTAPLAKRQTSLSSSVDPPDYPKNKDVVDARPASDGEDESNESSYQENLTAEQGQVQSSSVLKQSTNTSHVDAHGNESSQTSNVDLGGGSWRRIRDVPVSPAPLYKDCLIMYATPPGYYAWRREGGGPWLIPCLVTTFTSTHIHSTSLLRALVQVSGTVAKYFESNAPDDPDFDERKLMPVIESMLVKDIIFRRKSRT</sequence>
<dbReference type="GO" id="GO:0004197">
    <property type="term" value="F:cysteine-type endopeptidase activity"/>
    <property type="evidence" value="ECO:0007669"/>
    <property type="project" value="InterPro"/>
</dbReference>
<evidence type="ECO:0000256" key="2">
    <source>
        <dbReference type="RuleBase" id="RU003971"/>
    </source>
</evidence>
<dbReference type="Gene3D" id="3.30.70.1470">
    <property type="entry name" value="Caspase-like"/>
    <property type="match status" value="1"/>
</dbReference>
<accession>A0AAE0ZHK8</accession>
<feature type="compositionally biased region" description="Basic and acidic residues" evidence="3">
    <location>
        <begin position="311"/>
        <end position="325"/>
    </location>
</feature>
<dbReference type="PANTHER" id="PTHR10454:SF210">
    <property type="entry name" value="CASPASE-2"/>
    <property type="match status" value="1"/>
</dbReference>
<protein>
    <submittedName>
        <fullName evidence="6">Uncharacterized protein</fullName>
    </submittedName>
</protein>
<feature type="domain" description="Caspase family p20" evidence="5">
    <location>
        <begin position="98"/>
        <end position="240"/>
    </location>
</feature>
<dbReference type="InterPro" id="IPR002398">
    <property type="entry name" value="Pept_C14"/>
</dbReference>
<feature type="domain" description="Caspase family p10" evidence="4">
    <location>
        <begin position="389"/>
        <end position="485"/>
    </location>
</feature>
<dbReference type="InterPro" id="IPR015917">
    <property type="entry name" value="Pept_C14A"/>
</dbReference>
<dbReference type="GO" id="GO:0006508">
    <property type="term" value="P:proteolysis"/>
    <property type="evidence" value="ECO:0007669"/>
    <property type="project" value="InterPro"/>
</dbReference>
<comment type="similarity">
    <text evidence="1 2">Belongs to the peptidase C14A family.</text>
</comment>
<dbReference type="PRINTS" id="PR00376">
    <property type="entry name" value="IL1BCENZYME"/>
</dbReference>
<dbReference type="SUPFAM" id="SSF52129">
    <property type="entry name" value="Caspase-like"/>
    <property type="match status" value="2"/>
</dbReference>
<dbReference type="InterPro" id="IPR029030">
    <property type="entry name" value="Caspase-like_dom_sf"/>
</dbReference>
<dbReference type="PROSITE" id="PS01121">
    <property type="entry name" value="CASPASE_HIS"/>
    <property type="match status" value="1"/>
</dbReference>
<dbReference type="Pfam" id="PF00656">
    <property type="entry name" value="Peptidase_C14"/>
    <property type="match status" value="1"/>
</dbReference>
<dbReference type="Gene3D" id="3.40.50.1460">
    <property type="match status" value="1"/>
</dbReference>
<dbReference type="Proteomes" id="UP001283361">
    <property type="component" value="Unassembled WGS sequence"/>
</dbReference>
<feature type="region of interest" description="Disordered" evidence="3">
    <location>
        <begin position="250"/>
        <end position="383"/>
    </location>
</feature>
<organism evidence="6 7">
    <name type="scientific">Elysia crispata</name>
    <name type="common">lettuce slug</name>
    <dbReference type="NCBI Taxonomy" id="231223"/>
    <lineage>
        <taxon>Eukaryota</taxon>
        <taxon>Metazoa</taxon>
        <taxon>Spiralia</taxon>
        <taxon>Lophotrochozoa</taxon>
        <taxon>Mollusca</taxon>
        <taxon>Gastropoda</taxon>
        <taxon>Heterobranchia</taxon>
        <taxon>Euthyneura</taxon>
        <taxon>Panpulmonata</taxon>
        <taxon>Sacoglossa</taxon>
        <taxon>Placobranchoidea</taxon>
        <taxon>Plakobranchidae</taxon>
        <taxon>Elysia</taxon>
    </lineage>
</organism>
<evidence type="ECO:0000313" key="7">
    <source>
        <dbReference type="Proteomes" id="UP001283361"/>
    </source>
</evidence>
<dbReference type="InterPro" id="IPR016129">
    <property type="entry name" value="Caspase_his_AS"/>
</dbReference>
<evidence type="ECO:0000259" key="5">
    <source>
        <dbReference type="PROSITE" id="PS50208"/>
    </source>
</evidence>
<reference evidence="6" key="1">
    <citation type="journal article" date="2023" name="G3 (Bethesda)">
        <title>A reference genome for the long-term kleptoplast-retaining sea slug Elysia crispata morphotype clarki.</title>
        <authorList>
            <person name="Eastman K.E."/>
            <person name="Pendleton A.L."/>
            <person name="Shaikh M.A."/>
            <person name="Suttiyut T."/>
            <person name="Ogas R."/>
            <person name="Tomko P."/>
            <person name="Gavelis G."/>
            <person name="Widhalm J.R."/>
            <person name="Wisecaver J.H."/>
        </authorList>
    </citation>
    <scope>NUCLEOTIDE SEQUENCE</scope>
    <source>
        <strain evidence="6">ECLA1</strain>
    </source>
</reference>
<comment type="caution">
    <text evidence="6">The sequence shown here is derived from an EMBL/GenBank/DDBJ whole genome shotgun (WGS) entry which is preliminary data.</text>
</comment>
<name>A0AAE0ZHK8_9GAST</name>
<dbReference type="InterPro" id="IPR001309">
    <property type="entry name" value="Pept_C14_p20"/>
</dbReference>
<dbReference type="PROSITE" id="PS50207">
    <property type="entry name" value="CASPASE_P10"/>
    <property type="match status" value="1"/>
</dbReference>
<dbReference type="PROSITE" id="PS50208">
    <property type="entry name" value="CASPASE_P20"/>
    <property type="match status" value="1"/>
</dbReference>